<dbReference type="Gene3D" id="3.30.70.100">
    <property type="match status" value="1"/>
</dbReference>
<comment type="caution">
    <text evidence="1">The sequence shown here is derived from an EMBL/GenBank/DDBJ whole genome shotgun (WGS) entry which is preliminary data.</text>
</comment>
<evidence type="ECO:0000313" key="2">
    <source>
        <dbReference type="Proteomes" id="UP001501725"/>
    </source>
</evidence>
<evidence type="ECO:0000313" key="1">
    <source>
        <dbReference type="EMBL" id="GAA4338343.1"/>
    </source>
</evidence>
<proteinExistence type="predicted"/>
<protein>
    <recommendedName>
        <fullName evidence="3">Cyclase</fullName>
    </recommendedName>
</protein>
<dbReference type="SUPFAM" id="SSF54909">
    <property type="entry name" value="Dimeric alpha+beta barrel"/>
    <property type="match status" value="1"/>
</dbReference>
<dbReference type="EMBL" id="BAABGY010000011">
    <property type="protein sequence ID" value="GAA4338343.1"/>
    <property type="molecule type" value="Genomic_DNA"/>
</dbReference>
<keyword evidence="2" id="KW-1185">Reference proteome</keyword>
<dbReference type="InterPro" id="IPR011008">
    <property type="entry name" value="Dimeric_a/b-barrel"/>
</dbReference>
<organism evidence="1 2">
    <name type="scientific">Flaviaesturariibacter amylovorans</name>
    <dbReference type="NCBI Taxonomy" id="1084520"/>
    <lineage>
        <taxon>Bacteria</taxon>
        <taxon>Pseudomonadati</taxon>
        <taxon>Bacteroidota</taxon>
        <taxon>Chitinophagia</taxon>
        <taxon>Chitinophagales</taxon>
        <taxon>Chitinophagaceae</taxon>
        <taxon>Flaviaestuariibacter</taxon>
    </lineage>
</organism>
<gene>
    <name evidence="1" type="ORF">GCM10023184_34710</name>
</gene>
<sequence length="85" mass="9279">MITHDVQDFDAWKPHFDAGAAAREGAGIRVHAIYRGADNPNRITMHSEADSAEAFQSFFSNPELGKTMASAGVLSRPEVTLLHKI</sequence>
<reference evidence="2" key="1">
    <citation type="journal article" date="2019" name="Int. J. Syst. Evol. Microbiol.">
        <title>The Global Catalogue of Microorganisms (GCM) 10K type strain sequencing project: providing services to taxonomists for standard genome sequencing and annotation.</title>
        <authorList>
            <consortium name="The Broad Institute Genomics Platform"/>
            <consortium name="The Broad Institute Genome Sequencing Center for Infectious Disease"/>
            <person name="Wu L."/>
            <person name="Ma J."/>
        </authorList>
    </citation>
    <scope>NUCLEOTIDE SEQUENCE [LARGE SCALE GENOMIC DNA]</scope>
    <source>
        <strain evidence="2">JCM 17919</strain>
    </source>
</reference>
<evidence type="ECO:0008006" key="3">
    <source>
        <dbReference type="Google" id="ProtNLM"/>
    </source>
</evidence>
<accession>A0ABP8HER1</accession>
<name>A0ABP8HER1_9BACT</name>
<dbReference type="Proteomes" id="UP001501725">
    <property type="component" value="Unassembled WGS sequence"/>
</dbReference>